<dbReference type="EMBL" id="QGTZ01000008">
    <property type="protein sequence ID" value="PWW38168.1"/>
    <property type="molecule type" value="Genomic_DNA"/>
</dbReference>
<dbReference type="InterPro" id="IPR023772">
    <property type="entry name" value="DNA-bd_HTH_TetR-type_CS"/>
</dbReference>
<evidence type="ECO:0000313" key="7">
    <source>
        <dbReference type="Proteomes" id="UP000247078"/>
    </source>
</evidence>
<dbReference type="AlphaFoldDB" id="A0A855YAD2"/>
<evidence type="ECO:0000256" key="4">
    <source>
        <dbReference type="PROSITE-ProRule" id="PRU00335"/>
    </source>
</evidence>
<keyword evidence="2 4" id="KW-0238">DNA-binding</keyword>
<proteinExistence type="predicted"/>
<dbReference type="InterPro" id="IPR050109">
    <property type="entry name" value="HTH-type_TetR-like_transc_reg"/>
</dbReference>
<feature type="domain" description="HTH tetR-type" evidence="5">
    <location>
        <begin position="8"/>
        <end position="68"/>
    </location>
</feature>
<organism evidence="6 7">
    <name type="scientific">Paenibacillus pabuli</name>
    <dbReference type="NCBI Taxonomy" id="1472"/>
    <lineage>
        <taxon>Bacteria</taxon>
        <taxon>Bacillati</taxon>
        <taxon>Bacillota</taxon>
        <taxon>Bacilli</taxon>
        <taxon>Bacillales</taxon>
        <taxon>Paenibacillaceae</taxon>
        <taxon>Paenibacillus</taxon>
    </lineage>
</organism>
<dbReference type="GO" id="GO:0000976">
    <property type="term" value="F:transcription cis-regulatory region binding"/>
    <property type="evidence" value="ECO:0007669"/>
    <property type="project" value="TreeGrafter"/>
</dbReference>
<keyword evidence="1" id="KW-0805">Transcription regulation</keyword>
<sequence>MKNKPHVDSKKKDILQAAMRLFATKGVDGISVKEIGDAAGVTDAAIYKHFKNKDAVALEAFTQYCADYTALIDGYLRQEGPVLERFRQLITEVLHLHDEDPYGLLLISQNHEIFIEAGSSEDYRQPLDALIDLIDQGIMRGELPAQDSRLTAVLVIGAITRMAVSSMQGELPELLVPYTGETVHRLASMLGQGATNVGQKRAE</sequence>
<protein>
    <submittedName>
        <fullName evidence="6">TetR family transcriptional regulator</fullName>
    </submittedName>
</protein>
<dbReference type="PRINTS" id="PR00455">
    <property type="entry name" value="HTHTETR"/>
</dbReference>
<dbReference type="GO" id="GO:0003700">
    <property type="term" value="F:DNA-binding transcription factor activity"/>
    <property type="evidence" value="ECO:0007669"/>
    <property type="project" value="TreeGrafter"/>
</dbReference>
<evidence type="ECO:0000313" key="6">
    <source>
        <dbReference type="EMBL" id="PWW38168.1"/>
    </source>
</evidence>
<reference evidence="6 7" key="1">
    <citation type="submission" date="2018-05" db="EMBL/GenBank/DDBJ databases">
        <title>Freshwater and sediment microbial communities from various areas in North America, analyzing microbe dynamics in response to fracking.</title>
        <authorList>
            <person name="Lamendella R."/>
        </authorList>
    </citation>
    <scope>NUCLEOTIDE SEQUENCE [LARGE SCALE GENOMIC DNA]</scope>
    <source>
        <strain evidence="6 7">DB-3</strain>
    </source>
</reference>
<dbReference type="InterPro" id="IPR009057">
    <property type="entry name" value="Homeodomain-like_sf"/>
</dbReference>
<feature type="DNA-binding region" description="H-T-H motif" evidence="4">
    <location>
        <begin position="31"/>
        <end position="50"/>
    </location>
</feature>
<dbReference type="Pfam" id="PF00440">
    <property type="entry name" value="TetR_N"/>
    <property type="match status" value="1"/>
</dbReference>
<dbReference type="InterPro" id="IPR036271">
    <property type="entry name" value="Tet_transcr_reg_TetR-rel_C_sf"/>
</dbReference>
<dbReference type="Proteomes" id="UP000247078">
    <property type="component" value="Unassembled WGS sequence"/>
</dbReference>
<gene>
    <name evidence="6" type="ORF">DET56_108361</name>
</gene>
<dbReference type="PROSITE" id="PS50977">
    <property type="entry name" value="HTH_TETR_2"/>
    <property type="match status" value="1"/>
</dbReference>
<keyword evidence="3" id="KW-0804">Transcription</keyword>
<dbReference type="SUPFAM" id="SSF46689">
    <property type="entry name" value="Homeodomain-like"/>
    <property type="match status" value="1"/>
</dbReference>
<accession>A0A855YAD2</accession>
<comment type="caution">
    <text evidence="6">The sequence shown here is derived from an EMBL/GenBank/DDBJ whole genome shotgun (WGS) entry which is preliminary data.</text>
</comment>
<evidence type="ECO:0000256" key="2">
    <source>
        <dbReference type="ARBA" id="ARBA00023125"/>
    </source>
</evidence>
<dbReference type="SUPFAM" id="SSF48498">
    <property type="entry name" value="Tetracyclin repressor-like, C-terminal domain"/>
    <property type="match status" value="1"/>
</dbReference>
<dbReference type="PANTHER" id="PTHR30055">
    <property type="entry name" value="HTH-TYPE TRANSCRIPTIONAL REGULATOR RUTR"/>
    <property type="match status" value="1"/>
</dbReference>
<evidence type="ECO:0000256" key="3">
    <source>
        <dbReference type="ARBA" id="ARBA00023163"/>
    </source>
</evidence>
<dbReference type="PANTHER" id="PTHR30055:SF234">
    <property type="entry name" value="HTH-TYPE TRANSCRIPTIONAL REGULATOR BETI"/>
    <property type="match status" value="1"/>
</dbReference>
<dbReference type="InterPro" id="IPR001647">
    <property type="entry name" value="HTH_TetR"/>
</dbReference>
<dbReference type="PROSITE" id="PS01081">
    <property type="entry name" value="HTH_TETR_1"/>
    <property type="match status" value="1"/>
</dbReference>
<evidence type="ECO:0000256" key="1">
    <source>
        <dbReference type="ARBA" id="ARBA00023015"/>
    </source>
</evidence>
<dbReference type="Gene3D" id="1.10.357.10">
    <property type="entry name" value="Tetracycline Repressor, domain 2"/>
    <property type="match status" value="1"/>
</dbReference>
<dbReference type="RefSeq" id="WP_110000588.1">
    <property type="nucleotide sequence ID" value="NZ_QGTZ01000008.1"/>
</dbReference>
<evidence type="ECO:0000259" key="5">
    <source>
        <dbReference type="PROSITE" id="PS50977"/>
    </source>
</evidence>
<name>A0A855YAD2_9BACL</name>